<reference evidence="2 3" key="1">
    <citation type="journal article" date="2014" name="Genome Announc.">
        <title>Draft Genome Sequence of Enterobacter cloacae Strain S611.</title>
        <authorList>
            <person name="Wang D."/>
            <person name="Han C.S."/>
            <person name="Dichosa A.E."/>
            <person name="Gleasner C.D."/>
            <person name="Johnson S.L."/>
            <person name="Daligault H.E."/>
            <person name="Davenport K.W."/>
            <person name="Li P.E."/>
            <person name="Pierson E.A."/>
            <person name="Pierson L.S.III."/>
        </authorList>
    </citation>
    <scope>NUCLEOTIDE SEQUENCE [LARGE SCALE GENOMIC DNA]</scope>
    <source>
        <strain evidence="2 3">S611</strain>
    </source>
</reference>
<name>A0ABP2ZX85_ENTCL</name>
<evidence type="ECO:0000256" key="1">
    <source>
        <dbReference type="SAM" id="SignalP"/>
    </source>
</evidence>
<feature type="signal peptide" evidence="1">
    <location>
        <begin position="1"/>
        <end position="21"/>
    </location>
</feature>
<comment type="caution">
    <text evidence="2">The sequence shown here is derived from an EMBL/GenBank/DDBJ whole genome shotgun (WGS) entry which is preliminary data.</text>
</comment>
<keyword evidence="3" id="KW-1185">Reference proteome</keyword>
<proteinExistence type="predicted"/>
<dbReference type="Proteomes" id="UP000017834">
    <property type="component" value="Unassembled WGS sequence"/>
</dbReference>
<gene>
    <name evidence="2" type="ORF">EDP2_1195</name>
</gene>
<protein>
    <recommendedName>
        <fullName evidence="4">DUF1318 domain-containing protein</fullName>
    </recommendedName>
</protein>
<sequence length="109" mass="12061">MKKRVICALLALSLVSGIAQALTLDEARSQGRVGETLNGYLAPLRQDQETLALVERINKARTESYQQLADRNNIPVDDVANMAGQKLVARAKPGEYVRGINGKWLRKEN</sequence>
<evidence type="ECO:0008006" key="4">
    <source>
        <dbReference type="Google" id="ProtNLM"/>
    </source>
</evidence>
<organism evidence="2 3">
    <name type="scientific">Enterobacter cloacae S611</name>
    <dbReference type="NCBI Taxonomy" id="1399146"/>
    <lineage>
        <taxon>Bacteria</taxon>
        <taxon>Pseudomonadati</taxon>
        <taxon>Pseudomonadota</taxon>
        <taxon>Gammaproteobacteria</taxon>
        <taxon>Enterobacterales</taxon>
        <taxon>Enterobacteriaceae</taxon>
        <taxon>Enterobacter</taxon>
        <taxon>Enterobacter cloacae complex</taxon>
    </lineage>
</organism>
<accession>A0ABP2ZX85</accession>
<keyword evidence="1" id="KW-0732">Signal</keyword>
<feature type="chain" id="PRO_5045634577" description="DUF1318 domain-containing protein" evidence="1">
    <location>
        <begin position="22"/>
        <end position="109"/>
    </location>
</feature>
<evidence type="ECO:0000313" key="3">
    <source>
        <dbReference type="Proteomes" id="UP000017834"/>
    </source>
</evidence>
<dbReference type="EMBL" id="AXOM01000013">
    <property type="protein sequence ID" value="ESS59635.1"/>
    <property type="molecule type" value="Genomic_DNA"/>
</dbReference>
<dbReference type="Pfam" id="PF07027">
    <property type="entry name" value="DUF1318"/>
    <property type="match status" value="1"/>
</dbReference>
<dbReference type="PIRSF" id="PIRSF025560">
    <property type="entry name" value="UCP025560"/>
    <property type="match status" value="1"/>
</dbReference>
<dbReference type="InterPro" id="IPR008309">
    <property type="entry name" value="YdbL"/>
</dbReference>
<evidence type="ECO:0000313" key="2">
    <source>
        <dbReference type="EMBL" id="ESS59635.1"/>
    </source>
</evidence>